<sequence>MISARLANCRTKYITNIMSANQNRKAPSSGTKVDLGRNAPVTEEGAGFVAPESLAAESYRGGGEFGENRHGQPDSTSTGASRSSARSGYSENTAASGNGGSAPSYASNQYIRDSNGPHGKDLKEGGFDDSKDKDGLKLALSSEPGSKNDPSRLAEERFELRDAAGPSVSGRKDTELSTATKYDGLDSETTS</sequence>
<evidence type="ECO:0000313" key="3">
    <source>
        <dbReference type="Proteomes" id="UP001163105"/>
    </source>
</evidence>
<gene>
    <name evidence="2" type="ORF">O9K51_09565</name>
</gene>
<feature type="compositionally biased region" description="Polar residues" evidence="1">
    <location>
        <begin position="22"/>
        <end position="31"/>
    </location>
</feature>
<keyword evidence="2" id="KW-0418">Kinase</keyword>
<feature type="compositionally biased region" description="Low complexity" evidence="1">
    <location>
        <begin position="75"/>
        <end position="88"/>
    </location>
</feature>
<accession>A0AB34FFA9</accession>
<keyword evidence="2" id="KW-0808">Transferase</keyword>
<name>A0AB34FFA9_9HYPO</name>
<dbReference type="Proteomes" id="UP001163105">
    <property type="component" value="Unassembled WGS sequence"/>
</dbReference>
<evidence type="ECO:0000256" key="1">
    <source>
        <dbReference type="SAM" id="MobiDB-lite"/>
    </source>
</evidence>
<reference evidence="2" key="1">
    <citation type="submission" date="2023-01" db="EMBL/GenBank/DDBJ databases">
        <title>The growth and conidiation of Purpureocillium lavendulum are regulated by nitrogen source and histone H3K14 acetylation.</title>
        <authorList>
            <person name="Tang P."/>
            <person name="Han J."/>
            <person name="Zhang C."/>
            <person name="Tang P."/>
            <person name="Qi F."/>
            <person name="Zhang K."/>
            <person name="Liang L."/>
        </authorList>
    </citation>
    <scope>NUCLEOTIDE SEQUENCE</scope>
    <source>
        <strain evidence="2">YMF1.00683</strain>
    </source>
</reference>
<feature type="compositionally biased region" description="Basic and acidic residues" evidence="1">
    <location>
        <begin position="118"/>
        <end position="136"/>
    </location>
</feature>
<feature type="compositionally biased region" description="Basic and acidic residues" evidence="1">
    <location>
        <begin position="149"/>
        <end position="162"/>
    </location>
</feature>
<protein>
    <submittedName>
        <fullName evidence="2">Protein kinase-like protein</fullName>
    </submittedName>
</protein>
<dbReference type="EMBL" id="JAQHRD010000010">
    <property type="protein sequence ID" value="KAJ6437737.1"/>
    <property type="molecule type" value="Genomic_DNA"/>
</dbReference>
<comment type="caution">
    <text evidence="2">The sequence shown here is derived from an EMBL/GenBank/DDBJ whole genome shotgun (WGS) entry which is preliminary data.</text>
</comment>
<feature type="region of interest" description="Disordered" evidence="1">
    <location>
        <begin position="22"/>
        <end position="191"/>
    </location>
</feature>
<keyword evidence="3" id="KW-1185">Reference proteome</keyword>
<organism evidence="2 3">
    <name type="scientific">Purpureocillium lavendulum</name>
    <dbReference type="NCBI Taxonomy" id="1247861"/>
    <lineage>
        <taxon>Eukaryota</taxon>
        <taxon>Fungi</taxon>
        <taxon>Dikarya</taxon>
        <taxon>Ascomycota</taxon>
        <taxon>Pezizomycotina</taxon>
        <taxon>Sordariomycetes</taxon>
        <taxon>Hypocreomycetidae</taxon>
        <taxon>Hypocreales</taxon>
        <taxon>Ophiocordycipitaceae</taxon>
        <taxon>Purpureocillium</taxon>
    </lineage>
</organism>
<proteinExistence type="predicted"/>
<dbReference type="AlphaFoldDB" id="A0AB34FFA9"/>
<evidence type="ECO:0000313" key="2">
    <source>
        <dbReference type="EMBL" id="KAJ6437737.1"/>
    </source>
</evidence>
<dbReference type="GO" id="GO:0016301">
    <property type="term" value="F:kinase activity"/>
    <property type="evidence" value="ECO:0007669"/>
    <property type="project" value="UniProtKB-KW"/>
</dbReference>